<reference evidence="1" key="1">
    <citation type="submission" date="2024-06" db="EMBL/GenBank/DDBJ databases">
        <authorList>
            <consortium name="consrtm"/>
            <person name="Uemura M."/>
            <person name="Terahara T."/>
        </authorList>
    </citation>
    <scope>NUCLEOTIDE SEQUENCE</scope>
    <source>
        <strain evidence="1">KM77-8</strain>
    </source>
</reference>
<gene>
    <name evidence="1" type="ORF">SHKM778_38480</name>
</gene>
<dbReference type="EMBL" id="AP035768">
    <property type="protein sequence ID" value="BFO17460.1"/>
    <property type="molecule type" value="Genomic_DNA"/>
</dbReference>
<proteinExistence type="predicted"/>
<reference evidence="1" key="2">
    <citation type="submission" date="2024-07" db="EMBL/GenBank/DDBJ databases">
        <title>Streptomyces haneummycinica sp. nov., a new antibiotic-producing actinobacterium isolated from marine sediment.</title>
        <authorList>
            <person name="Uemura M."/>
            <person name="Hamada M."/>
            <person name="Hirano S."/>
            <person name="Kobayashi K."/>
            <person name="Ohshiro T."/>
            <person name="Kobayashi T."/>
            <person name="Terahara T."/>
        </authorList>
    </citation>
    <scope>NUCLEOTIDE SEQUENCE</scope>
    <source>
        <strain evidence="1">KM77-8</strain>
    </source>
</reference>
<name>A0AAT9HJL1_9ACTN</name>
<dbReference type="AlphaFoldDB" id="A0AAT9HJL1"/>
<evidence type="ECO:0000313" key="1">
    <source>
        <dbReference type="EMBL" id="BFO17460.1"/>
    </source>
</evidence>
<dbReference type="InterPro" id="IPR011989">
    <property type="entry name" value="ARM-like"/>
</dbReference>
<dbReference type="Gene3D" id="1.25.10.10">
    <property type="entry name" value="Leucine-rich Repeat Variant"/>
    <property type="match status" value="1"/>
</dbReference>
<protein>
    <submittedName>
        <fullName evidence="1">Uncharacterized protein</fullName>
    </submittedName>
</protein>
<sequence length="77" mass="8377">MRCLALRDAELPVPDLRRLAAAAEPFIRQGVARHPHITDALLERLLSDPVPEGVDDAAANSAPRPDRTYRILIAAGL</sequence>
<accession>A0AAT9HJL1</accession>
<organism evidence="1">
    <name type="scientific">Streptomyces haneummycinicus</name>
    <dbReference type="NCBI Taxonomy" id="3074435"/>
    <lineage>
        <taxon>Bacteria</taxon>
        <taxon>Bacillati</taxon>
        <taxon>Actinomycetota</taxon>
        <taxon>Actinomycetes</taxon>
        <taxon>Kitasatosporales</taxon>
        <taxon>Streptomycetaceae</taxon>
        <taxon>Streptomyces</taxon>
    </lineage>
</organism>